<evidence type="ECO:0000256" key="3">
    <source>
        <dbReference type="ARBA" id="ARBA00023163"/>
    </source>
</evidence>
<keyword evidence="3" id="KW-0804">Transcription</keyword>
<evidence type="ECO:0000313" key="5">
    <source>
        <dbReference type="EMBL" id="PWK71464.1"/>
    </source>
</evidence>
<dbReference type="SUPFAM" id="SSF46689">
    <property type="entry name" value="Homeodomain-like"/>
    <property type="match status" value="1"/>
</dbReference>
<dbReference type="GO" id="GO:0003700">
    <property type="term" value="F:DNA-binding transcription factor activity"/>
    <property type="evidence" value="ECO:0007669"/>
    <property type="project" value="InterPro"/>
</dbReference>
<reference evidence="5 6" key="1">
    <citation type="submission" date="2018-05" db="EMBL/GenBank/DDBJ databases">
        <title>Genomic Encyclopedia of Archaeal and Bacterial Type Strains, Phase II (KMG-II): from individual species to whole genera.</title>
        <authorList>
            <person name="Goeker M."/>
        </authorList>
    </citation>
    <scope>NUCLEOTIDE SEQUENCE [LARGE SCALE GENOMIC DNA]</scope>
    <source>
        <strain evidence="5 6">DSM 19975</strain>
    </source>
</reference>
<dbReference type="Pfam" id="PF12833">
    <property type="entry name" value="HTH_18"/>
    <property type="match status" value="1"/>
</dbReference>
<protein>
    <submittedName>
        <fullName evidence="5">AraC-like DNA-binding protein</fullName>
    </submittedName>
</protein>
<dbReference type="Gene3D" id="1.10.10.60">
    <property type="entry name" value="Homeodomain-like"/>
    <property type="match status" value="1"/>
</dbReference>
<name>A0A316HG28_9SPHI</name>
<evidence type="ECO:0000259" key="4">
    <source>
        <dbReference type="PROSITE" id="PS01124"/>
    </source>
</evidence>
<gene>
    <name evidence="5" type="ORF">LX99_04488</name>
</gene>
<evidence type="ECO:0000313" key="6">
    <source>
        <dbReference type="Proteomes" id="UP000245678"/>
    </source>
</evidence>
<evidence type="ECO:0000256" key="1">
    <source>
        <dbReference type="ARBA" id="ARBA00023015"/>
    </source>
</evidence>
<dbReference type="SMART" id="SM00342">
    <property type="entry name" value="HTH_ARAC"/>
    <property type="match status" value="1"/>
</dbReference>
<dbReference type="InterPro" id="IPR050204">
    <property type="entry name" value="AraC_XylS_family_regulators"/>
</dbReference>
<dbReference type="InterPro" id="IPR009057">
    <property type="entry name" value="Homeodomain-like_sf"/>
</dbReference>
<dbReference type="Pfam" id="PF22200">
    <property type="entry name" value="ExsA_N"/>
    <property type="match status" value="1"/>
</dbReference>
<dbReference type="InterPro" id="IPR054015">
    <property type="entry name" value="ExsA-like_N"/>
</dbReference>
<dbReference type="PROSITE" id="PS01124">
    <property type="entry name" value="HTH_ARAC_FAMILY_2"/>
    <property type="match status" value="1"/>
</dbReference>
<keyword evidence="1" id="KW-0805">Transcription regulation</keyword>
<dbReference type="EMBL" id="QGHA01000013">
    <property type="protein sequence ID" value="PWK71464.1"/>
    <property type="molecule type" value="Genomic_DNA"/>
</dbReference>
<organism evidence="5 6">
    <name type="scientific">Mucilaginibacter oryzae</name>
    <dbReference type="NCBI Taxonomy" id="468058"/>
    <lineage>
        <taxon>Bacteria</taxon>
        <taxon>Pseudomonadati</taxon>
        <taxon>Bacteroidota</taxon>
        <taxon>Sphingobacteriia</taxon>
        <taxon>Sphingobacteriales</taxon>
        <taxon>Sphingobacteriaceae</taxon>
        <taxon>Mucilaginibacter</taxon>
    </lineage>
</organism>
<dbReference type="GO" id="GO:0043565">
    <property type="term" value="F:sequence-specific DNA binding"/>
    <property type="evidence" value="ECO:0007669"/>
    <property type="project" value="InterPro"/>
</dbReference>
<accession>A0A316HG28</accession>
<dbReference type="AlphaFoldDB" id="A0A316HG28"/>
<dbReference type="Proteomes" id="UP000245678">
    <property type="component" value="Unassembled WGS sequence"/>
</dbReference>
<keyword evidence="2 5" id="KW-0238">DNA-binding</keyword>
<keyword evidence="6" id="KW-1185">Reference proteome</keyword>
<comment type="caution">
    <text evidence="5">The sequence shown here is derived from an EMBL/GenBank/DDBJ whole genome shotgun (WGS) entry which is preliminary data.</text>
</comment>
<dbReference type="InterPro" id="IPR018060">
    <property type="entry name" value="HTH_AraC"/>
</dbReference>
<proteinExistence type="predicted"/>
<evidence type="ECO:0000256" key="2">
    <source>
        <dbReference type="ARBA" id="ARBA00023125"/>
    </source>
</evidence>
<dbReference type="PANTHER" id="PTHR46796:SF6">
    <property type="entry name" value="ARAC SUBFAMILY"/>
    <property type="match status" value="1"/>
</dbReference>
<dbReference type="PANTHER" id="PTHR46796">
    <property type="entry name" value="HTH-TYPE TRANSCRIPTIONAL ACTIVATOR RHAS-RELATED"/>
    <property type="match status" value="1"/>
</dbReference>
<feature type="domain" description="HTH araC/xylS-type" evidence="4">
    <location>
        <begin position="184"/>
        <end position="281"/>
    </location>
</feature>
<sequence>MSPSCFISLPEMINPTEIVPGVIFYSYLSAMRKDKVGFLKHNTLVMQVSGLFTLETATQKISMRRGQMLLIGKNQLGQITKTPLPGENYETIVISLQEDLLRKIALEERIEITEKYVGPQNILVPRDAFLQGYFQSVVPYVRNPGEKITSEMGILKVREGVKLLLNAMPGLSKFLFDFSDPYKIDLEEFMLSNFHYNIPVEKFAQLTGRSLAGFKRDFQKTFNSSPRHWLQERRLTEALHLIEHKNKKPSAIYLDLGFESLSHFSHSFKKRFGKTPTEWAA</sequence>